<sequence length="220" mass="24685">MGGRRASTSTWCPLGILRETIWLSLSAGWSSTTRSSPFSRRADAPKTDSPSLRTSRNTKHHRTSTREEVVPPHTYAPTTENGPCHSIYPAQQSFTVPDLEDYAMQTRSGRPDLINTTQSQQSPAENLRPRRRLYSAPMPPRVKIILQPHETPNITEPVPERKSCSCPTTRKHTRRSKKASSGSWRIGRNPWSTPQIPVSRNKMDQSRTVSVDSCVKVGIV</sequence>
<keyword evidence="2" id="KW-0732">Signal</keyword>
<feature type="region of interest" description="Disordered" evidence="1">
    <location>
        <begin position="110"/>
        <end position="130"/>
    </location>
</feature>
<proteinExistence type="predicted"/>
<dbReference type="RefSeq" id="XP_040709218.1">
    <property type="nucleotide sequence ID" value="XM_040846038.1"/>
</dbReference>
<dbReference type="AlphaFoldDB" id="A0A1L9U184"/>
<feature type="compositionally biased region" description="Polar residues" evidence="1">
    <location>
        <begin position="114"/>
        <end position="124"/>
    </location>
</feature>
<feature type="signal peptide" evidence="2">
    <location>
        <begin position="1"/>
        <end position="26"/>
    </location>
</feature>
<dbReference type="GeneID" id="63762111"/>
<gene>
    <name evidence="3" type="ORF">ASPSYDRAFT_40219</name>
</gene>
<feature type="region of interest" description="Disordered" evidence="1">
    <location>
        <begin position="152"/>
        <end position="204"/>
    </location>
</feature>
<dbReference type="OrthoDB" id="5429744at2759"/>
<accession>A0A1L9U184</accession>
<keyword evidence="4" id="KW-1185">Reference proteome</keyword>
<feature type="region of interest" description="Disordered" evidence="1">
    <location>
        <begin position="31"/>
        <end position="74"/>
    </location>
</feature>
<dbReference type="VEuPathDB" id="FungiDB:ASPSYDRAFT_40219"/>
<protein>
    <submittedName>
        <fullName evidence="3">Uncharacterized protein</fullName>
    </submittedName>
</protein>
<evidence type="ECO:0000256" key="2">
    <source>
        <dbReference type="SAM" id="SignalP"/>
    </source>
</evidence>
<feature type="chain" id="PRO_5012950919" evidence="2">
    <location>
        <begin position="27"/>
        <end position="220"/>
    </location>
</feature>
<feature type="compositionally biased region" description="Basic residues" evidence="1">
    <location>
        <begin position="169"/>
        <end position="178"/>
    </location>
</feature>
<organism evidence="3 4">
    <name type="scientific">Aspergillus sydowii CBS 593.65</name>
    <dbReference type="NCBI Taxonomy" id="1036612"/>
    <lineage>
        <taxon>Eukaryota</taxon>
        <taxon>Fungi</taxon>
        <taxon>Dikarya</taxon>
        <taxon>Ascomycota</taxon>
        <taxon>Pezizomycotina</taxon>
        <taxon>Eurotiomycetes</taxon>
        <taxon>Eurotiomycetidae</taxon>
        <taxon>Eurotiales</taxon>
        <taxon>Aspergillaceae</taxon>
        <taxon>Aspergillus</taxon>
        <taxon>Aspergillus subgen. Nidulantes</taxon>
    </lineage>
</organism>
<dbReference type="EMBL" id="KV878582">
    <property type="protein sequence ID" value="OJJ65412.1"/>
    <property type="molecule type" value="Genomic_DNA"/>
</dbReference>
<reference evidence="4" key="1">
    <citation type="journal article" date="2017" name="Genome Biol.">
        <title>Comparative genomics reveals high biological diversity and specific adaptations in the industrially and medically important fungal genus Aspergillus.</title>
        <authorList>
            <person name="de Vries R.P."/>
            <person name="Riley R."/>
            <person name="Wiebenga A."/>
            <person name="Aguilar-Osorio G."/>
            <person name="Amillis S."/>
            <person name="Uchima C.A."/>
            <person name="Anderluh G."/>
            <person name="Asadollahi M."/>
            <person name="Askin M."/>
            <person name="Barry K."/>
            <person name="Battaglia E."/>
            <person name="Bayram O."/>
            <person name="Benocci T."/>
            <person name="Braus-Stromeyer S.A."/>
            <person name="Caldana C."/>
            <person name="Canovas D."/>
            <person name="Cerqueira G.C."/>
            <person name="Chen F."/>
            <person name="Chen W."/>
            <person name="Choi C."/>
            <person name="Clum A."/>
            <person name="Dos Santos R.A."/>
            <person name="Damasio A.R."/>
            <person name="Diallinas G."/>
            <person name="Emri T."/>
            <person name="Fekete E."/>
            <person name="Flipphi M."/>
            <person name="Freyberg S."/>
            <person name="Gallo A."/>
            <person name="Gournas C."/>
            <person name="Habgood R."/>
            <person name="Hainaut M."/>
            <person name="Harispe M.L."/>
            <person name="Henrissat B."/>
            <person name="Hilden K.S."/>
            <person name="Hope R."/>
            <person name="Hossain A."/>
            <person name="Karabika E."/>
            <person name="Karaffa L."/>
            <person name="Karanyi Z."/>
            <person name="Krasevec N."/>
            <person name="Kuo A."/>
            <person name="Kusch H."/>
            <person name="LaButti K."/>
            <person name="Lagendijk E.L."/>
            <person name="Lapidus A."/>
            <person name="Levasseur A."/>
            <person name="Lindquist E."/>
            <person name="Lipzen A."/>
            <person name="Logrieco A.F."/>
            <person name="MacCabe A."/>
            <person name="Maekelae M.R."/>
            <person name="Malavazi I."/>
            <person name="Melin P."/>
            <person name="Meyer V."/>
            <person name="Mielnichuk N."/>
            <person name="Miskei M."/>
            <person name="Molnar A.P."/>
            <person name="Mule G."/>
            <person name="Ngan C.Y."/>
            <person name="Orejas M."/>
            <person name="Orosz E."/>
            <person name="Ouedraogo J.P."/>
            <person name="Overkamp K.M."/>
            <person name="Park H.-S."/>
            <person name="Perrone G."/>
            <person name="Piumi F."/>
            <person name="Punt P.J."/>
            <person name="Ram A.F."/>
            <person name="Ramon A."/>
            <person name="Rauscher S."/>
            <person name="Record E."/>
            <person name="Riano-Pachon D.M."/>
            <person name="Robert V."/>
            <person name="Roehrig J."/>
            <person name="Ruller R."/>
            <person name="Salamov A."/>
            <person name="Salih N.S."/>
            <person name="Samson R.A."/>
            <person name="Sandor E."/>
            <person name="Sanguinetti M."/>
            <person name="Schuetze T."/>
            <person name="Sepcic K."/>
            <person name="Shelest E."/>
            <person name="Sherlock G."/>
            <person name="Sophianopoulou V."/>
            <person name="Squina F.M."/>
            <person name="Sun H."/>
            <person name="Susca A."/>
            <person name="Todd R.B."/>
            <person name="Tsang A."/>
            <person name="Unkles S.E."/>
            <person name="van de Wiele N."/>
            <person name="van Rossen-Uffink D."/>
            <person name="Oliveira J.V."/>
            <person name="Vesth T.C."/>
            <person name="Visser J."/>
            <person name="Yu J.-H."/>
            <person name="Zhou M."/>
            <person name="Andersen M.R."/>
            <person name="Archer D.B."/>
            <person name="Baker S.E."/>
            <person name="Benoit I."/>
            <person name="Brakhage A.A."/>
            <person name="Braus G.H."/>
            <person name="Fischer R."/>
            <person name="Frisvad J.C."/>
            <person name="Goldman G.H."/>
            <person name="Houbraken J."/>
            <person name="Oakley B."/>
            <person name="Pocsi I."/>
            <person name="Scazzocchio C."/>
            <person name="Seiboth B."/>
            <person name="vanKuyk P.A."/>
            <person name="Wortman J."/>
            <person name="Dyer P.S."/>
            <person name="Grigoriev I.V."/>
        </authorList>
    </citation>
    <scope>NUCLEOTIDE SEQUENCE [LARGE SCALE GENOMIC DNA]</scope>
    <source>
        <strain evidence="4">CBS 593.65</strain>
    </source>
</reference>
<evidence type="ECO:0000313" key="4">
    <source>
        <dbReference type="Proteomes" id="UP000184356"/>
    </source>
</evidence>
<evidence type="ECO:0000256" key="1">
    <source>
        <dbReference type="SAM" id="MobiDB-lite"/>
    </source>
</evidence>
<dbReference type="Proteomes" id="UP000184356">
    <property type="component" value="Unassembled WGS sequence"/>
</dbReference>
<evidence type="ECO:0000313" key="3">
    <source>
        <dbReference type="EMBL" id="OJJ65412.1"/>
    </source>
</evidence>
<name>A0A1L9U184_9EURO</name>